<sequence length="99" mass="11460">MVIYIPSYGQRGKGNIRAQRRREKDRARTRRYLATHPPAEGETIPISIRVPADLLEELSIIREQTGVSVTFQMIKATREYLAKRRAAIENRGEQSDDEY</sequence>
<dbReference type="Proteomes" id="UP000564964">
    <property type="component" value="Unassembled WGS sequence"/>
</dbReference>
<gene>
    <name evidence="1" type="ORF">HA252_03250</name>
    <name evidence="2" type="ORF">J4203_03540</name>
</gene>
<name>A0A7J4JMB6_9ARCH</name>
<evidence type="ECO:0000313" key="1">
    <source>
        <dbReference type="EMBL" id="HIH16396.1"/>
    </source>
</evidence>
<dbReference type="EMBL" id="JAGVWE010000003">
    <property type="protein sequence ID" value="MBS3062921.1"/>
    <property type="molecule type" value="Genomic_DNA"/>
</dbReference>
<comment type="caution">
    <text evidence="1">The sequence shown here is derived from an EMBL/GenBank/DDBJ whole genome shotgun (WGS) entry which is preliminary data.</text>
</comment>
<evidence type="ECO:0000313" key="3">
    <source>
        <dbReference type="Proteomes" id="UP000564964"/>
    </source>
</evidence>
<proteinExistence type="predicted"/>
<evidence type="ECO:0008006" key="4">
    <source>
        <dbReference type="Google" id="ProtNLM"/>
    </source>
</evidence>
<dbReference type="EMBL" id="DUGH01000080">
    <property type="protein sequence ID" value="HIH16396.1"/>
    <property type="molecule type" value="Genomic_DNA"/>
</dbReference>
<dbReference type="Proteomes" id="UP000678237">
    <property type="component" value="Unassembled WGS sequence"/>
</dbReference>
<organism evidence="1 3">
    <name type="scientific">Candidatus Iainarchaeum sp</name>
    <dbReference type="NCBI Taxonomy" id="3101447"/>
    <lineage>
        <taxon>Archaea</taxon>
        <taxon>Candidatus Iainarchaeota</taxon>
        <taxon>Candidatus Iainarchaeia</taxon>
        <taxon>Candidatus Iainarchaeales</taxon>
        <taxon>Candidatus Iainarchaeaceae</taxon>
        <taxon>Candidatus Iainarchaeum</taxon>
    </lineage>
</organism>
<reference evidence="1" key="1">
    <citation type="journal article" date="2020" name="bioRxiv">
        <title>A rank-normalized archaeal taxonomy based on genome phylogeny resolves widespread incomplete and uneven classifications.</title>
        <authorList>
            <person name="Rinke C."/>
            <person name="Chuvochina M."/>
            <person name="Mussig A.J."/>
            <person name="Chaumeil P.-A."/>
            <person name="Waite D.W."/>
            <person name="Whitman W.B."/>
            <person name="Parks D.H."/>
            <person name="Hugenholtz P."/>
        </authorList>
    </citation>
    <scope>NUCLEOTIDE SEQUENCE</scope>
    <source>
        <strain evidence="1">UBA10219</strain>
    </source>
</reference>
<evidence type="ECO:0000313" key="2">
    <source>
        <dbReference type="EMBL" id="MBS3062921.1"/>
    </source>
</evidence>
<protein>
    <recommendedName>
        <fullName evidence="4">Ribbon-helix-helix protein, CopG family</fullName>
    </recommendedName>
</protein>
<accession>A0A7J4JMB6</accession>
<dbReference type="AlphaFoldDB" id="A0A7J4JMB6"/>
<reference evidence="2" key="3">
    <citation type="submission" date="2021-05" db="EMBL/GenBank/DDBJ databases">
        <title>Protein family content uncovers lineage relationships and bacterial pathway maintenance mechanisms in DPANN archaea.</title>
        <authorList>
            <person name="Castelle C.J."/>
            <person name="Meheust R."/>
            <person name="Jaffe A.L."/>
            <person name="Seitz K."/>
            <person name="Gong X."/>
            <person name="Baker B.J."/>
            <person name="Banfield J.F."/>
        </authorList>
    </citation>
    <scope>NUCLEOTIDE SEQUENCE</scope>
    <source>
        <strain evidence="2">RIFCSPLOWO2_01_FULL_58_19</strain>
    </source>
</reference>
<reference evidence="2" key="2">
    <citation type="submission" date="2021-03" db="EMBL/GenBank/DDBJ databases">
        <authorList>
            <person name="Jaffe A."/>
        </authorList>
    </citation>
    <scope>NUCLEOTIDE SEQUENCE</scope>
    <source>
        <strain evidence="2">RIFCSPLOWO2_01_FULL_58_19</strain>
    </source>
</reference>